<protein>
    <submittedName>
        <fullName evidence="1">Uncharacterized protein</fullName>
    </submittedName>
</protein>
<accession>A0A2Z5G2K5</accession>
<proteinExistence type="predicted"/>
<dbReference type="KEGG" id="abas:ACPOL_4084"/>
<gene>
    <name evidence="1" type="ORF">ACPOL_4084</name>
</gene>
<dbReference type="Proteomes" id="UP000253606">
    <property type="component" value="Chromosome"/>
</dbReference>
<organism evidence="1 2">
    <name type="scientific">Acidisarcina polymorpha</name>
    <dbReference type="NCBI Taxonomy" id="2211140"/>
    <lineage>
        <taxon>Bacteria</taxon>
        <taxon>Pseudomonadati</taxon>
        <taxon>Acidobacteriota</taxon>
        <taxon>Terriglobia</taxon>
        <taxon>Terriglobales</taxon>
        <taxon>Acidobacteriaceae</taxon>
        <taxon>Acidisarcina</taxon>
    </lineage>
</organism>
<sequence>MVAEDELLGALRGQNQYALAAPTMAIPAMPVRRMTSAIPPM</sequence>
<keyword evidence="2" id="KW-1185">Reference proteome</keyword>
<dbReference type="EMBL" id="CP030840">
    <property type="protein sequence ID" value="AXC13361.1"/>
    <property type="molecule type" value="Genomic_DNA"/>
</dbReference>
<reference evidence="1 2" key="1">
    <citation type="journal article" date="2018" name="Front. Microbiol.">
        <title>Hydrolytic Capabilities as a Key to Environmental Success: Chitinolytic and Cellulolytic Acidobacteria From Acidic Sub-arctic Soils and Boreal Peatlands.</title>
        <authorList>
            <person name="Belova S.E."/>
            <person name="Ravin N.V."/>
            <person name="Pankratov T.A."/>
            <person name="Rakitin A.L."/>
            <person name="Ivanova A.A."/>
            <person name="Beletsky A.V."/>
            <person name="Mardanov A.V."/>
            <person name="Sinninghe Damste J.S."/>
            <person name="Dedysh S.N."/>
        </authorList>
    </citation>
    <scope>NUCLEOTIDE SEQUENCE [LARGE SCALE GENOMIC DNA]</scope>
    <source>
        <strain evidence="1 2">SBC82</strain>
    </source>
</reference>
<dbReference type="AlphaFoldDB" id="A0A2Z5G2K5"/>
<name>A0A2Z5G2K5_9BACT</name>
<evidence type="ECO:0000313" key="1">
    <source>
        <dbReference type="EMBL" id="AXC13361.1"/>
    </source>
</evidence>
<evidence type="ECO:0000313" key="2">
    <source>
        <dbReference type="Proteomes" id="UP000253606"/>
    </source>
</evidence>